<keyword evidence="1" id="KW-0472">Membrane</keyword>
<dbReference type="EMBL" id="CAKE01000034">
    <property type="protein sequence ID" value="CCI82633.1"/>
    <property type="molecule type" value="Genomic_DNA"/>
</dbReference>
<evidence type="ECO:0000313" key="2">
    <source>
        <dbReference type="EMBL" id="CCI82633.1"/>
    </source>
</evidence>
<keyword evidence="1" id="KW-1133">Transmembrane helix</keyword>
<dbReference type="Proteomes" id="UP000009320">
    <property type="component" value="Unassembled WGS sequence"/>
</dbReference>
<gene>
    <name evidence="2" type="ORF">BN55_07890</name>
</gene>
<protein>
    <recommendedName>
        <fullName evidence="4">Pore-forming protein</fullName>
    </recommendedName>
</protein>
<keyword evidence="3" id="KW-1185">Reference proteome</keyword>
<sequence length="118" mass="14071">MKRHFIFLGVPGIIYYSWLLALVFIGVCVAYESNKSLSIPSLVLCSLFGILLIYTLIYSYFEEDNKKIYLKLPYRKKTEVSKLQLMYQWHAFEIYKIKDEYENYYVLTIKRKKNANGN</sequence>
<dbReference type="AlphaFoldDB" id="I7IW74"/>
<dbReference type="eggNOG" id="ENOG5030AME">
    <property type="taxonomic scope" value="Bacteria"/>
</dbReference>
<proteinExistence type="predicted"/>
<accession>I7IW74</accession>
<dbReference type="InterPro" id="IPR020215">
    <property type="entry name" value="EbsA-like"/>
</dbReference>
<evidence type="ECO:0000256" key="1">
    <source>
        <dbReference type="SAM" id="Phobius"/>
    </source>
</evidence>
<evidence type="ECO:0008006" key="4">
    <source>
        <dbReference type="Google" id="ProtNLM"/>
    </source>
</evidence>
<keyword evidence="1" id="KW-0812">Transmembrane</keyword>
<evidence type="ECO:0000313" key="3">
    <source>
        <dbReference type="Proteomes" id="UP000009320"/>
    </source>
</evidence>
<dbReference type="GeneID" id="82847864"/>
<dbReference type="Pfam" id="PF17255">
    <property type="entry name" value="EbsA"/>
    <property type="match status" value="1"/>
</dbReference>
<dbReference type="RefSeq" id="WP_008471777.1">
    <property type="nucleotide sequence ID" value="NZ_AYZP01000005.1"/>
</dbReference>
<feature type="transmembrane region" description="Helical" evidence="1">
    <location>
        <begin position="39"/>
        <end position="61"/>
    </location>
</feature>
<name>I7IW74_9LACO</name>
<organism evidence="2 3">
    <name type="scientific">Lactobacillus hominis DSM 23910 = CRBIP 24.179</name>
    <dbReference type="NCBI Taxonomy" id="1423758"/>
    <lineage>
        <taxon>Bacteria</taxon>
        <taxon>Bacillati</taxon>
        <taxon>Bacillota</taxon>
        <taxon>Bacilli</taxon>
        <taxon>Lactobacillales</taxon>
        <taxon>Lactobacillaceae</taxon>
        <taxon>Lactobacillus</taxon>
    </lineage>
</organism>
<comment type="caution">
    <text evidence="2">The sequence shown here is derived from an EMBL/GenBank/DDBJ whole genome shotgun (WGS) entry which is preliminary data.</text>
</comment>
<reference evidence="2 3" key="1">
    <citation type="submission" date="2012-06" db="EMBL/GenBank/DDBJ databases">
        <title>Draft Genome Sequence of Lactobacillus hominis Strain CRBIP 24.179T, isolated from human intestine.</title>
        <authorList>
            <person name="Cousin S."/>
            <person name="Ma L."/>
            <person name="Bizet C."/>
            <person name="Loux V."/>
            <person name="Bouchier C."/>
            <person name="Clermont D."/>
            <person name="Creno S."/>
        </authorList>
    </citation>
    <scope>NUCLEOTIDE SEQUENCE [LARGE SCALE GENOMIC DNA]</scope>
    <source>
        <strain evidence="3">CRBIP 24.179T</strain>
    </source>
</reference>
<feature type="transmembrane region" description="Helical" evidence="1">
    <location>
        <begin position="12"/>
        <end position="33"/>
    </location>
</feature>